<dbReference type="Proteomes" id="UP001501243">
    <property type="component" value="Unassembled WGS sequence"/>
</dbReference>
<dbReference type="EMBL" id="BAABGQ010000011">
    <property type="protein sequence ID" value="GAA4507269.1"/>
    <property type="molecule type" value="Genomic_DNA"/>
</dbReference>
<evidence type="ECO:0000313" key="1">
    <source>
        <dbReference type="EMBL" id="GAA4507269.1"/>
    </source>
</evidence>
<evidence type="ECO:0008006" key="3">
    <source>
        <dbReference type="Google" id="ProtNLM"/>
    </source>
</evidence>
<organism evidence="1 2">
    <name type="scientific">Hymenobacter ginsengisoli</name>
    <dbReference type="NCBI Taxonomy" id="1051626"/>
    <lineage>
        <taxon>Bacteria</taxon>
        <taxon>Pseudomonadati</taxon>
        <taxon>Bacteroidota</taxon>
        <taxon>Cytophagia</taxon>
        <taxon>Cytophagales</taxon>
        <taxon>Hymenobacteraceae</taxon>
        <taxon>Hymenobacter</taxon>
    </lineage>
</organism>
<proteinExistence type="predicted"/>
<accession>A0ABP8QQW5</accession>
<evidence type="ECO:0000313" key="2">
    <source>
        <dbReference type="Proteomes" id="UP001501243"/>
    </source>
</evidence>
<reference evidence="2" key="1">
    <citation type="journal article" date="2019" name="Int. J. Syst. Evol. Microbiol.">
        <title>The Global Catalogue of Microorganisms (GCM) 10K type strain sequencing project: providing services to taxonomists for standard genome sequencing and annotation.</title>
        <authorList>
            <consortium name="The Broad Institute Genomics Platform"/>
            <consortium name="The Broad Institute Genome Sequencing Center for Infectious Disease"/>
            <person name="Wu L."/>
            <person name="Ma J."/>
        </authorList>
    </citation>
    <scope>NUCLEOTIDE SEQUENCE [LARGE SCALE GENOMIC DNA]</scope>
    <source>
        <strain evidence="2">JCM 17841</strain>
    </source>
</reference>
<name>A0ABP8QQW5_9BACT</name>
<gene>
    <name evidence="1" type="ORF">GCM10023172_37620</name>
</gene>
<comment type="caution">
    <text evidence="1">The sequence shown here is derived from an EMBL/GenBank/DDBJ whole genome shotgun (WGS) entry which is preliminary data.</text>
</comment>
<protein>
    <recommendedName>
        <fullName evidence="3">Tetratricopeptide repeat protein</fullName>
    </recommendedName>
</protein>
<keyword evidence="2" id="KW-1185">Reference proteome</keyword>
<sequence length="256" mass="30701">MNDGIKKIYLGLPEHIASKALWIERQFRVNELSYQPGGHDIVIEYNSGNVFVYDWIKRPSYYISKVLANEAREADMDFDFQDDTTILEVSKKLIKSAYCKYYSRQEESQDIFFEKVWDVTTASISVVEALKKYENEVSYHLSNSHSESQHSSQEEEERIRIFLNRHYSESETPYHDIALMYENEYKNSNKALKYYKKALAFHEIICEKYEKENPWRERIRNRKLYEKDHVWHIKLIEKIRNLREKIDDLGGNDLPF</sequence>
<dbReference type="RefSeq" id="WP_208132642.1">
    <property type="nucleotide sequence ID" value="NZ_BAABGQ010000011.1"/>
</dbReference>